<dbReference type="Gene3D" id="3.20.20.140">
    <property type="entry name" value="Metal-dependent hydrolases"/>
    <property type="match status" value="1"/>
</dbReference>
<reference evidence="11" key="1">
    <citation type="submission" date="2016-01" db="EMBL/GenBank/DDBJ databases">
        <authorList>
            <person name="Mitreva M."/>
            <person name="Pepin K.H."/>
            <person name="Mihindukulasuriya K.A."/>
            <person name="Fulton R."/>
            <person name="Fronick C."/>
            <person name="O'Laughlin M."/>
            <person name="Miner T."/>
            <person name="Herter B."/>
            <person name="Rosa B.A."/>
            <person name="Cordes M."/>
            <person name="Tomlinson C."/>
            <person name="Wollam A."/>
            <person name="Palsikar V.B."/>
            <person name="Mardis E.R."/>
            <person name="Wilson R.K."/>
        </authorList>
    </citation>
    <scope>NUCLEOTIDE SEQUENCE [LARGE SCALE GENOMIC DNA]</scope>
    <source>
        <strain evidence="11">DNF01167</strain>
    </source>
</reference>
<comment type="cofactor">
    <cofactor evidence="8">
        <name>Zn(2+)</name>
        <dbReference type="ChEBI" id="CHEBI:29105"/>
    </cofactor>
    <text evidence="8">Binds 1 zinc ion per subunit.</text>
</comment>
<keyword evidence="6 8" id="KW-0862">Zinc</keyword>
<dbReference type="GO" id="GO:0006147">
    <property type="term" value="P:guanine catabolic process"/>
    <property type="evidence" value="ECO:0007669"/>
    <property type="project" value="UniProtKB-UniRule"/>
</dbReference>
<comment type="caution">
    <text evidence="10">The sequence shown here is derived from an EMBL/GenBank/DDBJ whole genome shotgun (WGS) entry which is preliminary data.</text>
</comment>
<proteinExistence type="inferred from homology"/>
<evidence type="ECO:0000313" key="10">
    <source>
        <dbReference type="EMBL" id="KXB61968.1"/>
    </source>
</evidence>
<evidence type="ECO:0000256" key="7">
    <source>
        <dbReference type="NCBIfam" id="TIGR02967"/>
    </source>
</evidence>
<feature type="domain" description="Amidohydrolase-related" evidence="9">
    <location>
        <begin position="67"/>
        <end position="448"/>
    </location>
</feature>
<name>A0A134A2Q5_9BACL</name>
<dbReference type="InterPro" id="IPR006680">
    <property type="entry name" value="Amidohydro-rel"/>
</dbReference>
<dbReference type="OrthoDB" id="9807210at2"/>
<dbReference type="PANTHER" id="PTHR11271:SF6">
    <property type="entry name" value="GUANINE DEAMINASE"/>
    <property type="match status" value="1"/>
</dbReference>
<keyword evidence="5 8" id="KW-0378">Hydrolase</keyword>
<dbReference type="InterPro" id="IPR011059">
    <property type="entry name" value="Metal-dep_hydrolase_composite"/>
</dbReference>
<dbReference type="AlphaFoldDB" id="A0A134A2Q5"/>
<evidence type="ECO:0000256" key="8">
    <source>
        <dbReference type="RuleBase" id="RU366009"/>
    </source>
</evidence>
<evidence type="ECO:0000256" key="6">
    <source>
        <dbReference type="ARBA" id="ARBA00022833"/>
    </source>
</evidence>
<evidence type="ECO:0000313" key="11">
    <source>
        <dbReference type="Proteomes" id="UP000070355"/>
    </source>
</evidence>
<dbReference type="EMBL" id="LSDC01000030">
    <property type="protein sequence ID" value="KXB61968.1"/>
    <property type="molecule type" value="Genomic_DNA"/>
</dbReference>
<dbReference type="GO" id="GO:0008892">
    <property type="term" value="F:guanine deaminase activity"/>
    <property type="evidence" value="ECO:0007669"/>
    <property type="project" value="UniProtKB-UniRule"/>
</dbReference>
<dbReference type="Pfam" id="PF01979">
    <property type="entry name" value="Amidohydro_1"/>
    <property type="match status" value="1"/>
</dbReference>
<dbReference type="GO" id="GO:0008270">
    <property type="term" value="F:zinc ion binding"/>
    <property type="evidence" value="ECO:0007669"/>
    <property type="project" value="UniProtKB-UniRule"/>
</dbReference>
<dbReference type="InterPro" id="IPR032466">
    <property type="entry name" value="Metal_Hydrolase"/>
</dbReference>
<dbReference type="InterPro" id="IPR051607">
    <property type="entry name" value="Metallo-dep_hydrolases"/>
</dbReference>
<protein>
    <recommendedName>
        <fullName evidence="3 7">Guanine deaminase</fullName>
        <shortName evidence="8">Guanase</shortName>
        <ecNumber evidence="3 7">3.5.4.3</ecNumber>
    </recommendedName>
    <alternativeName>
        <fullName evidence="8">Guanine aminohydrolase</fullName>
    </alternativeName>
</protein>
<gene>
    <name evidence="10" type="ORF">HMPREF3186_00534</name>
</gene>
<evidence type="ECO:0000256" key="3">
    <source>
        <dbReference type="ARBA" id="ARBA00012781"/>
    </source>
</evidence>
<comment type="similarity">
    <text evidence="2 8">Belongs to the metallo-dependent hydrolases superfamily. ATZ/TRZ family.</text>
</comment>
<dbReference type="PATRIC" id="fig|1379.3.peg.531"/>
<dbReference type="Proteomes" id="UP000070355">
    <property type="component" value="Unassembled WGS sequence"/>
</dbReference>
<evidence type="ECO:0000256" key="1">
    <source>
        <dbReference type="ARBA" id="ARBA00004984"/>
    </source>
</evidence>
<dbReference type="InterPro" id="IPR014311">
    <property type="entry name" value="Guanine_deaminase"/>
</dbReference>
<dbReference type="NCBIfam" id="TIGR02967">
    <property type="entry name" value="guan_deamin"/>
    <property type="match status" value="1"/>
</dbReference>
<dbReference type="SUPFAM" id="SSF51556">
    <property type="entry name" value="Metallo-dependent hydrolases"/>
    <property type="match status" value="1"/>
</dbReference>
<accession>A0A134A2Q5</accession>
<organism evidence="10 11">
    <name type="scientific">Gemella haemolysans</name>
    <dbReference type="NCBI Taxonomy" id="1379"/>
    <lineage>
        <taxon>Bacteria</taxon>
        <taxon>Bacillati</taxon>
        <taxon>Bacillota</taxon>
        <taxon>Bacilli</taxon>
        <taxon>Bacillales</taxon>
        <taxon>Gemellaceae</taxon>
        <taxon>Gemella</taxon>
    </lineage>
</organism>
<dbReference type="Gene3D" id="2.30.40.10">
    <property type="entry name" value="Urease, subunit C, domain 1"/>
    <property type="match status" value="1"/>
</dbReference>
<evidence type="ECO:0000259" key="9">
    <source>
        <dbReference type="Pfam" id="PF01979"/>
    </source>
</evidence>
<dbReference type="RefSeq" id="WP_060913807.1">
    <property type="nucleotide sequence ID" value="NZ_KQ959936.1"/>
</dbReference>
<comment type="function">
    <text evidence="8">Catalyzes the hydrolytic deamination of guanine, producing xanthine and ammonia.</text>
</comment>
<evidence type="ECO:0000256" key="4">
    <source>
        <dbReference type="ARBA" id="ARBA00022723"/>
    </source>
</evidence>
<sequence>MKTEKIIKASFFHSPKYGEIEFLEHTVLLVSDNGIISKIIRKEDENYQQILDKYSKDNNFIDFKDKILLPGFIDLHIHAPQWPQAGLPLDDELSHWLNNFTFPLESKYEDINYARKVYSDLVKTLLANGTTSAMYFGTIHNEATLELAKICANLGQRGFVGKVVMDDKTMNPDFYRDNSTKEAIENTEKFINDVQKLSKDVPQGVYAVITPRFVPSCTDGALLELGKLAKKYNCYVQSHCSESDWEHNFVLERFGKRDTEVLNQFGLLTDKSIMAHGNFINSEDADIFKKNKSSVCHCPISNSYFANAVLPVNKLKKQGLNICLGTDISGGFSPSLYDNIKHTVMISRMLNDGVDNRLEANCRGNHDSKVSVFEAFYLATTGGGEALKLPLGLFKEGYICDFQVIDINTPTNKLPNYLDNEEDKHLLQKILYLSTSENIREVWVQGKQILKKD</sequence>
<comment type="catalytic activity">
    <reaction evidence="8">
        <text>guanine + H2O + H(+) = xanthine + NH4(+)</text>
        <dbReference type="Rhea" id="RHEA:14665"/>
        <dbReference type="ChEBI" id="CHEBI:15377"/>
        <dbReference type="ChEBI" id="CHEBI:15378"/>
        <dbReference type="ChEBI" id="CHEBI:16235"/>
        <dbReference type="ChEBI" id="CHEBI:17712"/>
        <dbReference type="ChEBI" id="CHEBI:28938"/>
        <dbReference type="EC" id="3.5.4.3"/>
    </reaction>
</comment>
<dbReference type="GO" id="GO:0005829">
    <property type="term" value="C:cytosol"/>
    <property type="evidence" value="ECO:0007669"/>
    <property type="project" value="TreeGrafter"/>
</dbReference>
<comment type="pathway">
    <text evidence="1 8">Purine metabolism; guanine degradation; xanthine from guanine: step 1/1.</text>
</comment>
<dbReference type="PANTHER" id="PTHR11271">
    <property type="entry name" value="GUANINE DEAMINASE"/>
    <property type="match status" value="1"/>
</dbReference>
<evidence type="ECO:0000256" key="2">
    <source>
        <dbReference type="ARBA" id="ARBA00006745"/>
    </source>
</evidence>
<dbReference type="STRING" id="1379.HMPREF3186_00534"/>
<dbReference type="SUPFAM" id="SSF51338">
    <property type="entry name" value="Composite domain of metallo-dependent hydrolases"/>
    <property type="match status" value="2"/>
</dbReference>
<evidence type="ECO:0000256" key="5">
    <source>
        <dbReference type="ARBA" id="ARBA00022801"/>
    </source>
</evidence>
<keyword evidence="4 8" id="KW-0479">Metal-binding</keyword>
<dbReference type="UniPathway" id="UPA00603">
    <property type="reaction ID" value="UER00660"/>
</dbReference>
<dbReference type="EC" id="3.5.4.3" evidence="3 7"/>